<keyword evidence="5 10" id="KW-0804">Transcription</keyword>
<keyword evidence="15" id="KW-1185">Reference proteome</keyword>
<organism evidence="14 15">
    <name type="scientific">Rehmannia glutinosa</name>
    <name type="common">Chinese foxglove</name>
    <dbReference type="NCBI Taxonomy" id="99300"/>
    <lineage>
        <taxon>Eukaryota</taxon>
        <taxon>Viridiplantae</taxon>
        <taxon>Streptophyta</taxon>
        <taxon>Embryophyta</taxon>
        <taxon>Tracheophyta</taxon>
        <taxon>Spermatophyta</taxon>
        <taxon>Magnoliopsida</taxon>
        <taxon>eudicotyledons</taxon>
        <taxon>Gunneridae</taxon>
        <taxon>Pentapetalae</taxon>
        <taxon>asterids</taxon>
        <taxon>lamiids</taxon>
        <taxon>Lamiales</taxon>
        <taxon>Orobanchaceae</taxon>
        <taxon>Rehmannieae</taxon>
        <taxon>Rehmannia</taxon>
    </lineage>
</organism>
<evidence type="ECO:0000256" key="4">
    <source>
        <dbReference type="ARBA" id="ARBA00023155"/>
    </source>
</evidence>
<evidence type="ECO:0000256" key="2">
    <source>
        <dbReference type="ARBA" id="ARBA00023015"/>
    </source>
</evidence>
<feature type="domain" description="Homeobox" evidence="13">
    <location>
        <begin position="7"/>
        <end position="67"/>
    </location>
</feature>
<dbReference type="PRINTS" id="PR00031">
    <property type="entry name" value="HTHREPRESSR"/>
</dbReference>
<dbReference type="InterPro" id="IPR017970">
    <property type="entry name" value="Homeobox_CS"/>
</dbReference>
<keyword evidence="11" id="KW-0175">Coiled coil</keyword>
<comment type="function">
    <text evidence="10">Transcription factor.</text>
</comment>
<dbReference type="InterPro" id="IPR000047">
    <property type="entry name" value="HTH_motif"/>
</dbReference>
<feature type="DNA-binding region" description="Homeobox" evidence="8">
    <location>
        <begin position="9"/>
        <end position="68"/>
    </location>
</feature>
<dbReference type="SMART" id="SM00389">
    <property type="entry name" value="HOX"/>
    <property type="match status" value="1"/>
</dbReference>
<dbReference type="Pfam" id="PF02183">
    <property type="entry name" value="HALZ"/>
    <property type="match status" value="1"/>
</dbReference>
<dbReference type="PANTHER" id="PTHR24326">
    <property type="entry name" value="HOMEOBOX-LEUCINE ZIPPER PROTEIN"/>
    <property type="match status" value="1"/>
</dbReference>
<keyword evidence="4 8" id="KW-0371">Homeobox</keyword>
<comment type="similarity">
    <text evidence="7 10">Belongs to the HD-ZIP homeobox family. Class I subfamily.</text>
</comment>
<dbReference type="Pfam" id="PF00046">
    <property type="entry name" value="Homeodomain"/>
    <property type="match status" value="1"/>
</dbReference>
<dbReference type="CDD" id="cd00086">
    <property type="entry name" value="homeodomain"/>
    <property type="match status" value="1"/>
</dbReference>
<evidence type="ECO:0000256" key="1">
    <source>
        <dbReference type="ARBA" id="ARBA00004123"/>
    </source>
</evidence>
<evidence type="ECO:0000256" key="12">
    <source>
        <dbReference type="SAM" id="MobiDB-lite"/>
    </source>
</evidence>
<evidence type="ECO:0000313" key="15">
    <source>
        <dbReference type="Proteomes" id="UP001318860"/>
    </source>
</evidence>
<dbReference type="SUPFAM" id="SSF46689">
    <property type="entry name" value="Homeodomain-like"/>
    <property type="match status" value="1"/>
</dbReference>
<dbReference type="InterPro" id="IPR001356">
    <property type="entry name" value="HD"/>
</dbReference>
<feature type="region of interest" description="Disordered" evidence="12">
    <location>
        <begin position="110"/>
        <end position="129"/>
    </location>
</feature>
<feature type="compositionally biased region" description="Polar residues" evidence="12">
    <location>
        <begin position="119"/>
        <end position="129"/>
    </location>
</feature>
<evidence type="ECO:0000256" key="7">
    <source>
        <dbReference type="ARBA" id="ARBA00025748"/>
    </source>
</evidence>
<comment type="caution">
    <text evidence="14">The sequence shown here is derived from an EMBL/GenBank/DDBJ whole genome shotgun (WGS) entry which is preliminary data.</text>
</comment>
<gene>
    <name evidence="14" type="ORF">DH2020_002071</name>
</gene>
<evidence type="ECO:0000256" key="8">
    <source>
        <dbReference type="PROSITE-ProRule" id="PRU00108"/>
    </source>
</evidence>
<evidence type="ECO:0000256" key="10">
    <source>
        <dbReference type="RuleBase" id="RU369038"/>
    </source>
</evidence>
<dbReference type="EMBL" id="JABTTQ020000002">
    <property type="protein sequence ID" value="KAK6162230.1"/>
    <property type="molecule type" value="Genomic_DNA"/>
</dbReference>
<proteinExistence type="inferred from homology"/>
<evidence type="ECO:0000256" key="11">
    <source>
        <dbReference type="SAM" id="Coils"/>
    </source>
</evidence>
<dbReference type="PANTHER" id="PTHR24326:SF122">
    <property type="entry name" value="HOMEOBOX-LEUCINE ZIPPER PROTEIN HOX6"/>
    <property type="match status" value="1"/>
</dbReference>
<evidence type="ECO:0000256" key="5">
    <source>
        <dbReference type="ARBA" id="ARBA00023163"/>
    </source>
</evidence>
<feature type="coiled-coil region" evidence="11">
    <location>
        <begin position="59"/>
        <end position="107"/>
    </location>
</feature>
<evidence type="ECO:0000256" key="3">
    <source>
        <dbReference type="ARBA" id="ARBA00023125"/>
    </source>
</evidence>
<comment type="subcellular location">
    <subcellularLocation>
        <location evidence="1 8 9">Nucleus</location>
    </subcellularLocation>
</comment>
<keyword evidence="2 10" id="KW-0805">Transcription regulation</keyword>
<name>A0ABR0XTA0_REHGL</name>
<dbReference type="PROSITE" id="PS50071">
    <property type="entry name" value="HOMEOBOX_2"/>
    <property type="match status" value="1"/>
</dbReference>
<dbReference type="InterPro" id="IPR003106">
    <property type="entry name" value="Leu_zip_homeo"/>
</dbReference>
<evidence type="ECO:0000313" key="14">
    <source>
        <dbReference type="EMBL" id="KAK6162230.1"/>
    </source>
</evidence>
<dbReference type="Proteomes" id="UP001318860">
    <property type="component" value="Unassembled WGS sequence"/>
</dbReference>
<dbReference type="PROSITE" id="PS00027">
    <property type="entry name" value="HOMEOBOX_1"/>
    <property type="match status" value="1"/>
</dbReference>
<dbReference type="InterPro" id="IPR009057">
    <property type="entry name" value="Homeodomain-like_sf"/>
</dbReference>
<reference evidence="14 15" key="1">
    <citation type="journal article" date="2021" name="Comput. Struct. Biotechnol. J.">
        <title>De novo genome assembly of the potent medicinal plant Rehmannia glutinosa using nanopore technology.</title>
        <authorList>
            <person name="Ma L."/>
            <person name="Dong C."/>
            <person name="Song C."/>
            <person name="Wang X."/>
            <person name="Zheng X."/>
            <person name="Niu Y."/>
            <person name="Chen S."/>
            <person name="Feng W."/>
        </authorList>
    </citation>
    <scope>NUCLEOTIDE SEQUENCE [LARGE SCALE GENOMIC DNA]</scope>
    <source>
        <strain evidence="14">DH-2019</strain>
    </source>
</reference>
<evidence type="ECO:0000256" key="6">
    <source>
        <dbReference type="ARBA" id="ARBA00023242"/>
    </source>
</evidence>
<evidence type="ECO:0000259" key="13">
    <source>
        <dbReference type="PROSITE" id="PS50071"/>
    </source>
</evidence>
<keyword evidence="6 8" id="KW-0539">Nucleus</keyword>
<evidence type="ECO:0000256" key="9">
    <source>
        <dbReference type="RuleBase" id="RU000682"/>
    </source>
</evidence>
<accession>A0ABR0XTA0</accession>
<sequence>MSSVKMTSNNNSRRRFSHDQIDSLETTFETQSTPDLCLKQQLANNLGLQPRQVAIWFQNKRARSKSKQIEQEYTELKSNYDKLASQFEKLRKENQKLLFQLQRLRKMANRKDGEEYDKNQITLSTSENPKSQLEIDNHEPCMPSCSNLNRKSDYLEMETDDLNIAQVAEKSLISPGFGCCCECCIFIHDPLYLNISSCQWWNFQF</sequence>
<keyword evidence="3 8" id="KW-0238">DNA-binding</keyword>
<dbReference type="Gene3D" id="1.10.10.60">
    <property type="entry name" value="Homeodomain-like"/>
    <property type="match status" value="1"/>
</dbReference>
<dbReference type="InterPro" id="IPR045224">
    <property type="entry name" value="HDZip_class_I_plant"/>
</dbReference>
<protein>
    <recommendedName>
        <fullName evidence="10">Homeobox-leucine zipper protein</fullName>
    </recommendedName>
    <alternativeName>
        <fullName evidence="10">HD-ZIP protein</fullName>
    </alternativeName>
    <alternativeName>
        <fullName evidence="10">Homeodomain transcription factor</fullName>
    </alternativeName>
</protein>